<reference evidence="2" key="1">
    <citation type="submission" date="2023-08" db="EMBL/GenBank/DDBJ databases">
        <title>Pelteobagrus vachellii genome.</title>
        <authorList>
            <person name="Liu H."/>
        </authorList>
    </citation>
    <scope>NUCLEOTIDE SEQUENCE</scope>
    <source>
        <strain evidence="2">PRFRI_2022a</strain>
        <tissue evidence="2">Muscle</tissue>
    </source>
</reference>
<dbReference type="EMBL" id="JAVHJS010000013">
    <property type="protein sequence ID" value="KAK2838928.1"/>
    <property type="molecule type" value="Genomic_DNA"/>
</dbReference>
<organism evidence="2 3">
    <name type="scientific">Tachysurus vachellii</name>
    <name type="common">Darkbarbel catfish</name>
    <name type="synonym">Pelteobagrus vachellii</name>
    <dbReference type="NCBI Taxonomy" id="175792"/>
    <lineage>
        <taxon>Eukaryota</taxon>
        <taxon>Metazoa</taxon>
        <taxon>Chordata</taxon>
        <taxon>Craniata</taxon>
        <taxon>Vertebrata</taxon>
        <taxon>Euteleostomi</taxon>
        <taxon>Actinopterygii</taxon>
        <taxon>Neopterygii</taxon>
        <taxon>Teleostei</taxon>
        <taxon>Ostariophysi</taxon>
        <taxon>Siluriformes</taxon>
        <taxon>Bagridae</taxon>
        <taxon>Tachysurus</taxon>
    </lineage>
</organism>
<evidence type="ECO:0000313" key="2">
    <source>
        <dbReference type="EMBL" id="KAK2838928.1"/>
    </source>
</evidence>
<keyword evidence="3" id="KW-1185">Reference proteome</keyword>
<protein>
    <submittedName>
        <fullName evidence="2">Uncharacterized protein</fullName>
    </submittedName>
</protein>
<name>A0AA88MJL0_TACVA</name>
<accession>A0AA88MJL0</accession>
<dbReference type="Proteomes" id="UP001187315">
    <property type="component" value="Unassembled WGS sequence"/>
</dbReference>
<feature type="region of interest" description="Disordered" evidence="1">
    <location>
        <begin position="1"/>
        <end position="36"/>
    </location>
</feature>
<dbReference type="AlphaFoldDB" id="A0AA88MJL0"/>
<gene>
    <name evidence="2" type="ORF">Q7C36_013742</name>
</gene>
<evidence type="ECO:0000256" key="1">
    <source>
        <dbReference type="SAM" id="MobiDB-lite"/>
    </source>
</evidence>
<proteinExistence type="predicted"/>
<evidence type="ECO:0000313" key="3">
    <source>
        <dbReference type="Proteomes" id="UP001187315"/>
    </source>
</evidence>
<comment type="caution">
    <text evidence="2">The sequence shown here is derived from an EMBL/GenBank/DDBJ whole genome shotgun (WGS) entry which is preliminary data.</text>
</comment>
<sequence length="66" mass="7291">MGESEEIERGKKEEEEEYQSGKMELEERGVSRRVSVGPGVEEEMAEGEIASNSCSIFSPLAYSCSL</sequence>